<dbReference type="AlphaFoldDB" id="A0A8S4E2E4"/>
<feature type="region of interest" description="Disordered" evidence="1">
    <location>
        <begin position="1"/>
        <end position="75"/>
    </location>
</feature>
<gene>
    <name evidence="2" type="ORF">PLXY2_LOCUS4146</name>
</gene>
<sequence>MGIEDEREQHSYARCTKTQRAPPQCGPDYSHRSMPQTKRTAAPPQPPPPSPRTTNDRAYRERQASWPSCSPSLRSQTSLTEICNDDHGVNARRETCFQAARLTGFDARAMTSSTELTTTPTHTLTLTHTVAAL</sequence>
<comment type="caution">
    <text evidence="2">The sequence shown here is derived from an EMBL/GenBank/DDBJ whole genome shotgun (WGS) entry which is preliminary data.</text>
</comment>
<evidence type="ECO:0000313" key="2">
    <source>
        <dbReference type="EMBL" id="CAG9109501.1"/>
    </source>
</evidence>
<proteinExistence type="predicted"/>
<evidence type="ECO:0000256" key="1">
    <source>
        <dbReference type="SAM" id="MobiDB-lite"/>
    </source>
</evidence>
<name>A0A8S4E2E4_PLUXY</name>
<dbReference type="EMBL" id="CAJHNJ030000011">
    <property type="protein sequence ID" value="CAG9109501.1"/>
    <property type="molecule type" value="Genomic_DNA"/>
</dbReference>
<dbReference type="Proteomes" id="UP000653454">
    <property type="component" value="Unassembled WGS sequence"/>
</dbReference>
<feature type="compositionally biased region" description="Basic and acidic residues" evidence="1">
    <location>
        <begin position="54"/>
        <end position="63"/>
    </location>
</feature>
<reference evidence="2" key="1">
    <citation type="submission" date="2020-11" db="EMBL/GenBank/DDBJ databases">
        <authorList>
            <person name="Whiteford S."/>
        </authorList>
    </citation>
    <scope>NUCLEOTIDE SEQUENCE</scope>
</reference>
<accession>A0A8S4E2E4</accession>
<keyword evidence="3" id="KW-1185">Reference proteome</keyword>
<organism evidence="2 3">
    <name type="scientific">Plutella xylostella</name>
    <name type="common">Diamondback moth</name>
    <name type="synonym">Plutella maculipennis</name>
    <dbReference type="NCBI Taxonomy" id="51655"/>
    <lineage>
        <taxon>Eukaryota</taxon>
        <taxon>Metazoa</taxon>
        <taxon>Ecdysozoa</taxon>
        <taxon>Arthropoda</taxon>
        <taxon>Hexapoda</taxon>
        <taxon>Insecta</taxon>
        <taxon>Pterygota</taxon>
        <taxon>Neoptera</taxon>
        <taxon>Endopterygota</taxon>
        <taxon>Lepidoptera</taxon>
        <taxon>Glossata</taxon>
        <taxon>Ditrysia</taxon>
        <taxon>Yponomeutoidea</taxon>
        <taxon>Plutellidae</taxon>
        <taxon>Plutella</taxon>
    </lineage>
</organism>
<feature type="compositionally biased region" description="Polar residues" evidence="1">
    <location>
        <begin position="65"/>
        <end position="75"/>
    </location>
</feature>
<evidence type="ECO:0000313" key="3">
    <source>
        <dbReference type="Proteomes" id="UP000653454"/>
    </source>
</evidence>
<protein>
    <submittedName>
        <fullName evidence="2">(diamondback moth) hypothetical protein</fullName>
    </submittedName>
</protein>